<feature type="region of interest" description="Disordered" evidence="1">
    <location>
        <begin position="143"/>
        <end position="167"/>
    </location>
</feature>
<accession>A0A6G1GZ45</accession>
<dbReference type="Proteomes" id="UP000800041">
    <property type="component" value="Unassembled WGS sequence"/>
</dbReference>
<evidence type="ECO:0000259" key="2">
    <source>
        <dbReference type="PROSITE" id="PS00028"/>
    </source>
</evidence>
<dbReference type="OrthoDB" id="5337545at2759"/>
<reference evidence="3" key="1">
    <citation type="journal article" date="2020" name="Stud. Mycol.">
        <title>101 Dothideomycetes genomes: a test case for predicting lifestyles and emergence of pathogens.</title>
        <authorList>
            <person name="Haridas S."/>
            <person name="Albert R."/>
            <person name="Binder M."/>
            <person name="Bloem J."/>
            <person name="Labutti K."/>
            <person name="Salamov A."/>
            <person name="Andreopoulos B."/>
            <person name="Baker S."/>
            <person name="Barry K."/>
            <person name="Bills G."/>
            <person name="Bluhm B."/>
            <person name="Cannon C."/>
            <person name="Castanera R."/>
            <person name="Culley D."/>
            <person name="Daum C."/>
            <person name="Ezra D."/>
            <person name="Gonzalez J."/>
            <person name="Henrissat B."/>
            <person name="Kuo A."/>
            <person name="Liang C."/>
            <person name="Lipzen A."/>
            <person name="Lutzoni F."/>
            <person name="Magnuson J."/>
            <person name="Mondo S."/>
            <person name="Nolan M."/>
            <person name="Ohm R."/>
            <person name="Pangilinan J."/>
            <person name="Park H.-J."/>
            <person name="Ramirez L."/>
            <person name="Alfaro M."/>
            <person name="Sun H."/>
            <person name="Tritt A."/>
            <person name="Yoshinaga Y."/>
            <person name="Zwiers L.-H."/>
            <person name="Turgeon B."/>
            <person name="Goodwin S."/>
            <person name="Spatafora J."/>
            <person name="Crous P."/>
            <person name="Grigoriev I."/>
        </authorList>
    </citation>
    <scope>NUCLEOTIDE SEQUENCE</scope>
    <source>
        <strain evidence="3">CBS 113979</strain>
    </source>
</reference>
<dbReference type="AlphaFoldDB" id="A0A6G1GZ45"/>
<evidence type="ECO:0000313" key="3">
    <source>
        <dbReference type="EMBL" id="KAF1986205.1"/>
    </source>
</evidence>
<name>A0A6G1GZ45_9PEZI</name>
<evidence type="ECO:0000313" key="4">
    <source>
        <dbReference type="Proteomes" id="UP000800041"/>
    </source>
</evidence>
<proteinExistence type="predicted"/>
<feature type="compositionally biased region" description="Basic and acidic residues" evidence="1">
    <location>
        <begin position="12"/>
        <end position="21"/>
    </location>
</feature>
<evidence type="ECO:0000256" key="1">
    <source>
        <dbReference type="SAM" id="MobiDB-lite"/>
    </source>
</evidence>
<keyword evidence="4" id="KW-1185">Reference proteome</keyword>
<dbReference type="EMBL" id="ML977158">
    <property type="protein sequence ID" value="KAF1986205.1"/>
    <property type="molecule type" value="Genomic_DNA"/>
</dbReference>
<dbReference type="InterPro" id="IPR013087">
    <property type="entry name" value="Znf_C2H2_type"/>
</dbReference>
<feature type="region of interest" description="Disordered" evidence="1">
    <location>
        <begin position="1"/>
        <end position="28"/>
    </location>
</feature>
<protein>
    <recommendedName>
        <fullName evidence="2">C2H2-type domain-containing protein</fullName>
    </recommendedName>
</protein>
<sequence>MSESSLPNGKGKGKEQGKDTENGTSFGARVAASASGLARDLVGSSSANDMSKGLAHGSGLNGKIQGQAAQGPSNWTETTAFRPPTNRFSQYAPIGPSEGFRNGWENTHIPPDLDAFLAGDSSASLSHGPAFYEQSSTPWANEFRQNPVQQPPKSPIAATFPSSSGPVGIGYNPSDYPTDGADVSALLARPMIDFEDHPEEMNADNFNEPDPSTLFPQDYTPAEQEIASRIRSSLPPPPEHKSPDTRLENNVATLAPALDASEHEFLYTMSPAQREQWLSGWEEVLSSYTDEVWGPLLPSVTAARGQLQEVKAGGSKLDDRAVVRLKMILGHVVQNTSLAGQQAMAADGVQRQLRKEEGQEVKIPNFHCPWRTCHEHFTNLLDLQDHSSTHQRLGCPHLNCGANFSMREEWAEHITLAHHDLLENRFHPLARLEARWARAQESH</sequence>
<gene>
    <name evidence="3" type="ORF">K402DRAFT_394062</name>
</gene>
<dbReference type="PROSITE" id="PS00028">
    <property type="entry name" value="ZINC_FINGER_C2H2_1"/>
    <property type="match status" value="1"/>
</dbReference>
<organism evidence="3 4">
    <name type="scientific">Aulographum hederae CBS 113979</name>
    <dbReference type="NCBI Taxonomy" id="1176131"/>
    <lineage>
        <taxon>Eukaryota</taxon>
        <taxon>Fungi</taxon>
        <taxon>Dikarya</taxon>
        <taxon>Ascomycota</taxon>
        <taxon>Pezizomycotina</taxon>
        <taxon>Dothideomycetes</taxon>
        <taxon>Pleosporomycetidae</taxon>
        <taxon>Aulographales</taxon>
        <taxon>Aulographaceae</taxon>
    </lineage>
</organism>
<feature type="domain" description="C2H2-type" evidence="2">
    <location>
        <begin position="368"/>
        <end position="390"/>
    </location>
</feature>
<dbReference type="SMART" id="SM00355">
    <property type="entry name" value="ZnF_C2H2"/>
    <property type="match status" value="2"/>
</dbReference>
<feature type="region of interest" description="Disordered" evidence="1">
    <location>
        <begin position="42"/>
        <end position="106"/>
    </location>
</feature>
<feature type="compositionally biased region" description="Polar residues" evidence="1">
    <location>
        <begin position="67"/>
        <end position="79"/>
    </location>
</feature>